<gene>
    <name evidence="6" type="ORF">A9Q93_02000</name>
</gene>
<dbReference type="Proteomes" id="UP000196102">
    <property type="component" value="Unassembled WGS sequence"/>
</dbReference>
<comment type="caution">
    <text evidence="6">The sequence shown here is derived from an EMBL/GenBank/DDBJ whole genome shotgun (WGS) entry which is preliminary data.</text>
</comment>
<dbReference type="InterPro" id="IPR023353">
    <property type="entry name" value="LemA-like_dom_sf"/>
</dbReference>
<evidence type="ECO:0000256" key="3">
    <source>
        <dbReference type="ARBA" id="ARBA00022692"/>
    </source>
</evidence>
<dbReference type="AlphaFoldDB" id="A0A1Z8BC59"/>
<dbReference type="InterPro" id="IPR007156">
    <property type="entry name" value="MamQ_LemA"/>
</dbReference>
<dbReference type="GO" id="GO:0016020">
    <property type="term" value="C:membrane"/>
    <property type="evidence" value="ECO:0007669"/>
    <property type="project" value="UniProtKB-SubCell"/>
</dbReference>
<comment type="similarity">
    <text evidence="2">Belongs to the LemA family.</text>
</comment>
<dbReference type="SUPFAM" id="SSF140478">
    <property type="entry name" value="LemA-like"/>
    <property type="match status" value="1"/>
</dbReference>
<protein>
    <submittedName>
        <fullName evidence="6">Uncharacterized protein</fullName>
    </submittedName>
</protein>
<dbReference type="EMBL" id="MAAX01000029">
    <property type="protein sequence ID" value="OUS20110.1"/>
    <property type="molecule type" value="Genomic_DNA"/>
</dbReference>
<proteinExistence type="inferred from homology"/>
<dbReference type="Gene3D" id="1.20.1440.20">
    <property type="entry name" value="LemA-like domain"/>
    <property type="match status" value="1"/>
</dbReference>
<evidence type="ECO:0000313" key="7">
    <source>
        <dbReference type="Proteomes" id="UP000196102"/>
    </source>
</evidence>
<evidence type="ECO:0000256" key="4">
    <source>
        <dbReference type="ARBA" id="ARBA00022989"/>
    </source>
</evidence>
<evidence type="ECO:0000313" key="6">
    <source>
        <dbReference type="EMBL" id="OUS20110.1"/>
    </source>
</evidence>
<dbReference type="Pfam" id="PF04011">
    <property type="entry name" value="LemA"/>
    <property type="match status" value="1"/>
</dbReference>
<evidence type="ECO:0000256" key="2">
    <source>
        <dbReference type="ARBA" id="ARBA00008854"/>
    </source>
</evidence>
<sequence length="70" mass="8037">MIQLQRTLRVMEEQINSAIRAYNSNVLVLNDKIVSISTIVLAAYLEYQPAICFEARESENSDPNVSFLFR</sequence>
<name>A0A1Z8BC59_9FLAO</name>
<reference evidence="6 7" key="1">
    <citation type="journal article" date="2017" name="Proc. Natl. Acad. Sci. U.S.A.">
        <title>Simulation of Deepwater Horizon oil plume reveals substrate specialization within a complex community of hydrocarbon-degraders.</title>
        <authorList>
            <person name="Hu P."/>
            <person name="Dubinsky E.A."/>
            <person name="Probst A.J."/>
            <person name="Wang J."/>
            <person name="Sieber C.M.K."/>
            <person name="Tom L.M."/>
            <person name="Gardinali P."/>
            <person name="Banfield J.F."/>
            <person name="Atlas R.M."/>
            <person name="Andersen G.L."/>
        </authorList>
    </citation>
    <scope>NUCLEOTIDE SEQUENCE [LARGE SCALE GENOMIC DNA]</scope>
    <source>
        <strain evidence="6">35_9_T64</strain>
    </source>
</reference>
<keyword evidence="5" id="KW-0472">Membrane</keyword>
<organism evidence="6 7">
    <name type="scientific">Nonlabens dokdonensis</name>
    <dbReference type="NCBI Taxonomy" id="328515"/>
    <lineage>
        <taxon>Bacteria</taxon>
        <taxon>Pseudomonadati</taxon>
        <taxon>Bacteroidota</taxon>
        <taxon>Flavobacteriia</taxon>
        <taxon>Flavobacteriales</taxon>
        <taxon>Flavobacteriaceae</taxon>
        <taxon>Nonlabens</taxon>
    </lineage>
</organism>
<keyword evidence="3" id="KW-0812">Transmembrane</keyword>
<evidence type="ECO:0000256" key="5">
    <source>
        <dbReference type="ARBA" id="ARBA00023136"/>
    </source>
</evidence>
<comment type="subcellular location">
    <subcellularLocation>
        <location evidence="1">Membrane</location>
        <topology evidence="1">Single-pass membrane protein</topology>
    </subcellularLocation>
</comment>
<accession>A0A1Z8BC59</accession>
<keyword evidence="4" id="KW-1133">Transmembrane helix</keyword>
<evidence type="ECO:0000256" key="1">
    <source>
        <dbReference type="ARBA" id="ARBA00004167"/>
    </source>
</evidence>